<evidence type="ECO:0000313" key="2">
    <source>
        <dbReference type="EMBL" id="KAK7388913.1"/>
    </source>
</evidence>
<dbReference type="AlphaFoldDB" id="A0AAN9S469"/>
<evidence type="ECO:0008006" key="4">
    <source>
        <dbReference type="Google" id="ProtNLM"/>
    </source>
</evidence>
<protein>
    <recommendedName>
        <fullName evidence="4">Transmembrane protein</fullName>
    </recommendedName>
</protein>
<dbReference type="Proteomes" id="UP001386955">
    <property type="component" value="Unassembled WGS sequence"/>
</dbReference>
<evidence type="ECO:0000256" key="1">
    <source>
        <dbReference type="SAM" id="Phobius"/>
    </source>
</evidence>
<feature type="transmembrane region" description="Helical" evidence="1">
    <location>
        <begin position="74"/>
        <end position="94"/>
    </location>
</feature>
<keyword evidence="1" id="KW-0812">Transmembrane</keyword>
<reference evidence="2 3" key="1">
    <citation type="submission" date="2024-01" db="EMBL/GenBank/DDBJ databases">
        <title>The genomes of 5 underutilized Papilionoideae crops provide insights into root nodulation and disease resistanc.</title>
        <authorList>
            <person name="Jiang F."/>
        </authorList>
    </citation>
    <scope>NUCLEOTIDE SEQUENCE [LARGE SCALE GENOMIC DNA]</scope>
    <source>
        <strain evidence="2">DUOXIRENSHENG_FW03</strain>
        <tissue evidence="2">Leaves</tissue>
    </source>
</reference>
<evidence type="ECO:0000313" key="3">
    <source>
        <dbReference type="Proteomes" id="UP001386955"/>
    </source>
</evidence>
<proteinExistence type="predicted"/>
<dbReference type="EMBL" id="JAYMYS010000006">
    <property type="protein sequence ID" value="KAK7388913.1"/>
    <property type="molecule type" value="Genomic_DNA"/>
</dbReference>
<sequence length="145" mass="16627">MEDPDLPPSDWSMQENKEDLVFPPIHHENLQIVSSPDYHTPSPTVSLSPFHSRLSAWILTLRSKLSSLRHRGPIWSFGFPAAALLFSFWILLIIRKKRILTPNEARLIAIINNKDRKIAQLLHQIAQMNQILIDRHKALAAKVAE</sequence>
<dbReference type="PANTHER" id="PTHR37206">
    <property type="entry name" value="TRANSMEMBRANE PROTEIN"/>
    <property type="match status" value="1"/>
</dbReference>
<keyword evidence="3" id="KW-1185">Reference proteome</keyword>
<accession>A0AAN9S469</accession>
<keyword evidence="1" id="KW-0472">Membrane</keyword>
<keyword evidence="1" id="KW-1133">Transmembrane helix</keyword>
<dbReference type="PANTHER" id="PTHR37206:SF1">
    <property type="entry name" value="TRANSMEMBRANE PROTEIN"/>
    <property type="match status" value="1"/>
</dbReference>
<organism evidence="2 3">
    <name type="scientific">Psophocarpus tetragonolobus</name>
    <name type="common">Winged bean</name>
    <name type="synonym">Dolichos tetragonolobus</name>
    <dbReference type="NCBI Taxonomy" id="3891"/>
    <lineage>
        <taxon>Eukaryota</taxon>
        <taxon>Viridiplantae</taxon>
        <taxon>Streptophyta</taxon>
        <taxon>Embryophyta</taxon>
        <taxon>Tracheophyta</taxon>
        <taxon>Spermatophyta</taxon>
        <taxon>Magnoliopsida</taxon>
        <taxon>eudicotyledons</taxon>
        <taxon>Gunneridae</taxon>
        <taxon>Pentapetalae</taxon>
        <taxon>rosids</taxon>
        <taxon>fabids</taxon>
        <taxon>Fabales</taxon>
        <taxon>Fabaceae</taxon>
        <taxon>Papilionoideae</taxon>
        <taxon>50 kb inversion clade</taxon>
        <taxon>NPAAA clade</taxon>
        <taxon>indigoferoid/millettioid clade</taxon>
        <taxon>Phaseoleae</taxon>
        <taxon>Psophocarpus</taxon>
    </lineage>
</organism>
<gene>
    <name evidence="2" type="ORF">VNO78_23740</name>
</gene>
<comment type="caution">
    <text evidence="2">The sequence shown here is derived from an EMBL/GenBank/DDBJ whole genome shotgun (WGS) entry which is preliminary data.</text>
</comment>
<name>A0AAN9S469_PSOTE</name>